<sequence>MTFVHDTGRVEAIESASLEAVVVRVQSTTATYLVTVTEPDAEVLTRRGAELIGVPLQFTGFVGADASDDGVTRLLARRAGVDVLGLPAQTRGAA</sequence>
<protein>
    <submittedName>
        <fullName evidence="1">Uncharacterized protein</fullName>
    </submittedName>
</protein>
<comment type="caution">
    <text evidence="1">The sequence shown here is derived from an EMBL/GenBank/DDBJ whole genome shotgun (WGS) entry which is preliminary data.</text>
</comment>
<dbReference type="AlphaFoldDB" id="A0A4Q8AFT5"/>
<reference evidence="1 2" key="1">
    <citation type="submission" date="2019-02" db="EMBL/GenBank/DDBJ databases">
        <title>Sequencing the genomes of 1000 actinobacteria strains.</title>
        <authorList>
            <person name="Klenk H.-P."/>
        </authorList>
    </citation>
    <scope>NUCLEOTIDE SEQUENCE [LARGE SCALE GENOMIC DNA]</scope>
    <source>
        <strain evidence="1 2">DSM 17364</strain>
    </source>
</reference>
<gene>
    <name evidence="1" type="ORF">EV380_2804</name>
</gene>
<dbReference type="Proteomes" id="UP000292685">
    <property type="component" value="Unassembled WGS sequence"/>
</dbReference>
<proteinExistence type="predicted"/>
<dbReference type="RefSeq" id="WP_130451629.1">
    <property type="nucleotide sequence ID" value="NZ_SHLA01000001.1"/>
</dbReference>
<evidence type="ECO:0000313" key="1">
    <source>
        <dbReference type="EMBL" id="RZU63192.1"/>
    </source>
</evidence>
<organism evidence="1 2">
    <name type="scientific">Zhihengliuella halotolerans</name>
    <dbReference type="NCBI Taxonomy" id="370736"/>
    <lineage>
        <taxon>Bacteria</taxon>
        <taxon>Bacillati</taxon>
        <taxon>Actinomycetota</taxon>
        <taxon>Actinomycetes</taxon>
        <taxon>Micrococcales</taxon>
        <taxon>Micrococcaceae</taxon>
        <taxon>Zhihengliuella</taxon>
    </lineage>
</organism>
<accession>A0A4Q8AFT5</accession>
<keyword evidence="2" id="KW-1185">Reference proteome</keyword>
<dbReference type="EMBL" id="SHLA01000001">
    <property type="protein sequence ID" value="RZU63192.1"/>
    <property type="molecule type" value="Genomic_DNA"/>
</dbReference>
<name>A0A4Q8AFT5_9MICC</name>
<evidence type="ECO:0000313" key="2">
    <source>
        <dbReference type="Proteomes" id="UP000292685"/>
    </source>
</evidence>